<dbReference type="EMBL" id="LNIX01000065">
    <property type="protein sequence ID" value="OXA37080.1"/>
    <property type="molecule type" value="Genomic_DNA"/>
</dbReference>
<feature type="region of interest" description="Disordered" evidence="1">
    <location>
        <begin position="249"/>
        <end position="273"/>
    </location>
</feature>
<dbReference type="Gene3D" id="2.170.15.10">
    <property type="entry name" value="Proaerolysin, chain A, domain 3"/>
    <property type="match status" value="1"/>
</dbReference>
<comment type="caution">
    <text evidence="3">The sequence shown here is derived from an EMBL/GenBank/DDBJ whole genome shotgun (WGS) entry which is preliminary data.</text>
</comment>
<keyword evidence="4" id="KW-1185">Reference proteome</keyword>
<dbReference type="Proteomes" id="UP000198287">
    <property type="component" value="Unassembled WGS sequence"/>
</dbReference>
<feature type="chain" id="PRO_5012217664" evidence="2">
    <location>
        <begin position="25"/>
        <end position="361"/>
    </location>
</feature>
<sequence length="361" mass="39145">MTSLAITLFLSTLWLASFTSPCRGNFAVRISPTSSTISGSHQLVITSELRRQFGIPNDSDLKNGVRIDFGKTPNDAFVKSRTPWNDLYSTYGWQQVTSKMTGQLGSSFTERETRSVIATNDYDNESNQNVTIREILSHVIYDPVETTWSGEVGLSASHDFNIDVLFMKGSASLSFTTKIGYSNKKTSASTVGSSTEVELVLRPKSSVTVEIVSKTAYSSPAVLWCPWHHDVAYDVSLNSQSHGPTLALSDDLAADRADNPAAGRTDDRADDRADDLAAGRADDLAACRADDLAAGRADDLAAGRADDLAYEVSLRSQSHGQTLALPDDRADDLADKMSLRSQSHGQTPWLLLCSVIHCEIG</sequence>
<accession>A0A226CWE8</accession>
<proteinExistence type="predicted"/>
<evidence type="ECO:0000256" key="1">
    <source>
        <dbReference type="SAM" id="MobiDB-lite"/>
    </source>
</evidence>
<keyword evidence="3" id="KW-0675">Receptor</keyword>
<name>A0A226CWE8_FOLCA</name>
<reference evidence="3 4" key="1">
    <citation type="submission" date="2015-12" db="EMBL/GenBank/DDBJ databases">
        <title>The genome of Folsomia candida.</title>
        <authorList>
            <person name="Faddeeva A."/>
            <person name="Derks M.F."/>
            <person name="Anvar Y."/>
            <person name="Smit S."/>
            <person name="Van Straalen N."/>
            <person name="Roelofs D."/>
        </authorList>
    </citation>
    <scope>NUCLEOTIDE SEQUENCE [LARGE SCALE GENOMIC DNA]</scope>
    <source>
        <strain evidence="3 4">VU population</strain>
        <tissue evidence="3">Whole body</tissue>
    </source>
</reference>
<protein>
    <submittedName>
        <fullName evidence="3">Metabotropic glutamate receptor-like protein N</fullName>
    </submittedName>
</protein>
<evidence type="ECO:0000256" key="2">
    <source>
        <dbReference type="SAM" id="SignalP"/>
    </source>
</evidence>
<feature type="signal peptide" evidence="2">
    <location>
        <begin position="1"/>
        <end position="24"/>
    </location>
</feature>
<gene>
    <name evidence="3" type="ORF">Fcan01_28145</name>
</gene>
<dbReference type="AlphaFoldDB" id="A0A226CWE8"/>
<evidence type="ECO:0000313" key="3">
    <source>
        <dbReference type="EMBL" id="OXA37080.1"/>
    </source>
</evidence>
<feature type="compositionally biased region" description="Basic and acidic residues" evidence="1">
    <location>
        <begin position="253"/>
        <end position="273"/>
    </location>
</feature>
<keyword evidence="2" id="KW-0732">Signal</keyword>
<dbReference type="OrthoDB" id="7405779at2759"/>
<evidence type="ECO:0000313" key="4">
    <source>
        <dbReference type="Proteomes" id="UP000198287"/>
    </source>
</evidence>
<organism evidence="3 4">
    <name type="scientific">Folsomia candida</name>
    <name type="common">Springtail</name>
    <dbReference type="NCBI Taxonomy" id="158441"/>
    <lineage>
        <taxon>Eukaryota</taxon>
        <taxon>Metazoa</taxon>
        <taxon>Ecdysozoa</taxon>
        <taxon>Arthropoda</taxon>
        <taxon>Hexapoda</taxon>
        <taxon>Collembola</taxon>
        <taxon>Entomobryomorpha</taxon>
        <taxon>Isotomoidea</taxon>
        <taxon>Isotomidae</taxon>
        <taxon>Proisotominae</taxon>
        <taxon>Folsomia</taxon>
    </lineage>
</organism>